<accession>A0A929KUV6</accession>
<dbReference type="Proteomes" id="UP000622475">
    <property type="component" value="Unassembled WGS sequence"/>
</dbReference>
<comment type="caution">
    <text evidence="2">The sequence shown here is derived from an EMBL/GenBank/DDBJ whole genome shotgun (WGS) entry which is preliminary data.</text>
</comment>
<reference evidence="2" key="1">
    <citation type="submission" date="2020-10" db="EMBL/GenBank/DDBJ databases">
        <title>Mucilaginibacter mali sp. nov., isolated from rhizosphere soil of apple orchard.</title>
        <authorList>
            <person name="Lee J.-S."/>
            <person name="Kim H.S."/>
            <person name="Kim J.-S."/>
        </authorList>
    </citation>
    <scope>NUCLEOTIDE SEQUENCE</scope>
    <source>
        <strain evidence="2">KCTC 22746</strain>
    </source>
</reference>
<keyword evidence="1" id="KW-0812">Transmembrane</keyword>
<dbReference type="AlphaFoldDB" id="A0A929KUV6"/>
<feature type="transmembrane region" description="Helical" evidence="1">
    <location>
        <begin position="6"/>
        <end position="22"/>
    </location>
</feature>
<proteinExistence type="predicted"/>
<organism evidence="2 3">
    <name type="scientific">Mucilaginibacter myungsuensis</name>
    <dbReference type="NCBI Taxonomy" id="649104"/>
    <lineage>
        <taxon>Bacteria</taxon>
        <taxon>Pseudomonadati</taxon>
        <taxon>Bacteroidota</taxon>
        <taxon>Sphingobacteriia</taxon>
        <taxon>Sphingobacteriales</taxon>
        <taxon>Sphingobacteriaceae</taxon>
        <taxon>Mucilaginibacter</taxon>
    </lineage>
</organism>
<protein>
    <submittedName>
        <fullName evidence="2">Uncharacterized protein</fullName>
    </submittedName>
</protein>
<dbReference type="RefSeq" id="WP_194111202.1">
    <property type="nucleotide sequence ID" value="NZ_JADFFL010000003.1"/>
</dbReference>
<evidence type="ECO:0000313" key="2">
    <source>
        <dbReference type="EMBL" id="MBE9662004.1"/>
    </source>
</evidence>
<dbReference type="EMBL" id="JADFFL010000003">
    <property type="protein sequence ID" value="MBE9662004.1"/>
    <property type="molecule type" value="Genomic_DNA"/>
</dbReference>
<evidence type="ECO:0000313" key="3">
    <source>
        <dbReference type="Proteomes" id="UP000622475"/>
    </source>
</evidence>
<keyword evidence="1" id="KW-1133">Transmembrane helix</keyword>
<sequence>MEMSTVAIVGGVIVAGVVFFAFKNRRDAGNMMENNTNVVPLMLQRSTQLKVNRLQQATVTDTQQNDRLEALMAAYKDNRITIQQYNQKLDLMINQLQVEL</sequence>
<keyword evidence="3" id="KW-1185">Reference proteome</keyword>
<gene>
    <name evidence="2" type="ORF">IRJ16_08905</name>
</gene>
<name>A0A929KUV6_9SPHI</name>
<evidence type="ECO:0000256" key="1">
    <source>
        <dbReference type="SAM" id="Phobius"/>
    </source>
</evidence>
<keyword evidence="1" id="KW-0472">Membrane</keyword>